<organism evidence="4 5">
    <name type="scientific">Pseudomonas putida</name>
    <name type="common">Arthrobacter siderocapsulatus</name>
    <dbReference type="NCBI Taxonomy" id="303"/>
    <lineage>
        <taxon>Bacteria</taxon>
        <taxon>Pseudomonadati</taxon>
        <taxon>Pseudomonadota</taxon>
        <taxon>Gammaproteobacteria</taxon>
        <taxon>Pseudomonadales</taxon>
        <taxon>Pseudomonadaceae</taxon>
        <taxon>Pseudomonas</taxon>
    </lineage>
</organism>
<evidence type="ECO:0008006" key="6">
    <source>
        <dbReference type="Google" id="ProtNLM"/>
    </source>
</evidence>
<name>A0A1Y3L8A9_PSEPU</name>
<dbReference type="InterPro" id="IPR050090">
    <property type="entry name" value="Tyrosine_recombinase_XerCD"/>
</dbReference>
<comment type="caution">
    <text evidence="4">The sequence shown here is derived from an EMBL/GenBank/DDBJ whole genome shotgun (WGS) entry which is preliminary data.</text>
</comment>
<dbReference type="PANTHER" id="PTHR30349:SF81">
    <property type="entry name" value="TYROSINE RECOMBINASE XERC"/>
    <property type="match status" value="1"/>
</dbReference>
<accession>A0A1Y3L8A9</accession>
<dbReference type="InterPro" id="IPR011010">
    <property type="entry name" value="DNA_brk_join_enz"/>
</dbReference>
<dbReference type="RefSeq" id="WP_086976623.1">
    <property type="nucleotide sequence ID" value="NZ_NFSB01000078.1"/>
</dbReference>
<keyword evidence="3" id="KW-0233">DNA recombination</keyword>
<dbReference type="GO" id="GO:0006310">
    <property type="term" value="P:DNA recombination"/>
    <property type="evidence" value="ECO:0007669"/>
    <property type="project" value="UniProtKB-KW"/>
</dbReference>
<dbReference type="EMBL" id="NFSB01000078">
    <property type="protein sequence ID" value="OUM31363.1"/>
    <property type="molecule type" value="Genomic_DNA"/>
</dbReference>
<evidence type="ECO:0000256" key="1">
    <source>
        <dbReference type="ARBA" id="ARBA00022829"/>
    </source>
</evidence>
<keyword evidence="2" id="KW-0229">DNA integration</keyword>
<proteinExistence type="predicted"/>
<dbReference type="Proteomes" id="UP000196082">
    <property type="component" value="Unassembled WGS sequence"/>
</dbReference>
<evidence type="ECO:0000256" key="3">
    <source>
        <dbReference type="ARBA" id="ARBA00023172"/>
    </source>
</evidence>
<dbReference type="PANTHER" id="PTHR30349">
    <property type="entry name" value="PHAGE INTEGRASE-RELATED"/>
    <property type="match status" value="1"/>
</dbReference>
<sequence length="629" mass="71143">MKSITPPAETFSPKPVDFSKTSIDYQNRLIVSTVVIDGELVILSRFGDDTWHFNNTPTNIGKYSSSIQFGIYPEAYRGTIKEVAFCYLTRGRDSRRKAQESSAHRFVVSLNPFFKYLERLGTPDIQKLQHPIFRNFVHESRSLISDITKKPLGKSALVQRFVAVEALYELSQYTNTPLSEHPWPDSSAVFLANGTGANAPHKQQSLTPLIPDDIFCAIFEKAHDQVEKSDYLLNLRDEMEKINNLPISEGKQRTLKNKTLLKLGYPHKPFDLRKEITDLRTSCYIIIAGTSGCRNHELANLQNGSHHKTEGDDGEIYHWMRTVSEKTYTGPSDWMVPPIAVRAIRIMERWAEPYQKKIAIEIAARRKANPRDPEIALAAKHAKALFLATNKSGGVEGCRSLGNSGWNTRLQEFVESAGLNWEITTHQFRRKFANYAAHSKFGDLRYLKEHFKHWSMDMTLLYAMDDTWGQHFDLDLLFEVESEEQLIKEGVVSQWFDEKNLGGGYGRSLKGWQRDPLNLAIFKDHSTMIKSIAESTAIRSNGHSWCTADDTGCVGNTVERSRCGGCNNAVIGKEHAPMYQALYGNLQTLLDCKDIGEAGIIRVNRDLRRYADVLGDLGIDVETNLGQAT</sequence>
<protein>
    <recommendedName>
        <fullName evidence="6">Integrase</fullName>
    </recommendedName>
</protein>
<evidence type="ECO:0000313" key="5">
    <source>
        <dbReference type="Proteomes" id="UP000196082"/>
    </source>
</evidence>
<dbReference type="GO" id="GO:0003677">
    <property type="term" value="F:DNA binding"/>
    <property type="evidence" value="ECO:0007669"/>
    <property type="project" value="InterPro"/>
</dbReference>
<dbReference type="GO" id="GO:0015074">
    <property type="term" value="P:DNA integration"/>
    <property type="evidence" value="ECO:0007669"/>
    <property type="project" value="UniProtKB-KW"/>
</dbReference>
<gene>
    <name evidence="4" type="ORF">B8W72_15350</name>
</gene>
<dbReference type="SUPFAM" id="SSF56349">
    <property type="entry name" value="DNA breaking-rejoining enzymes"/>
    <property type="match status" value="1"/>
</dbReference>
<reference evidence="4 5" key="1">
    <citation type="submission" date="2017-05" db="EMBL/GenBank/DDBJ databases">
        <title>Whole genome sequence of Pseudomonas putida isolate 1312 commercialized as a biostimulant.</title>
        <authorList>
            <person name="Crovadore J."/>
            <person name="Blanc P."/>
            <person name="Chablais R."/>
            <person name="Cochard B."/>
            <person name="Grizard D."/>
            <person name="Lefort F."/>
        </authorList>
    </citation>
    <scope>NUCLEOTIDE SEQUENCE [LARGE SCALE GENOMIC DNA]</scope>
    <source>
        <strain evidence="4 5">1312</strain>
    </source>
</reference>
<dbReference type="AlphaFoldDB" id="A0A1Y3L8A9"/>
<dbReference type="Gene3D" id="1.10.443.10">
    <property type="entry name" value="Intergrase catalytic core"/>
    <property type="match status" value="1"/>
</dbReference>
<dbReference type="InterPro" id="IPR013762">
    <property type="entry name" value="Integrase-like_cat_sf"/>
</dbReference>
<evidence type="ECO:0000256" key="2">
    <source>
        <dbReference type="ARBA" id="ARBA00022908"/>
    </source>
</evidence>
<evidence type="ECO:0000313" key="4">
    <source>
        <dbReference type="EMBL" id="OUM31363.1"/>
    </source>
</evidence>
<keyword evidence="1" id="KW-0159">Chromosome partition</keyword>
<dbReference type="GO" id="GO:0007059">
    <property type="term" value="P:chromosome segregation"/>
    <property type="evidence" value="ECO:0007669"/>
    <property type="project" value="UniProtKB-KW"/>
</dbReference>